<feature type="compositionally biased region" description="Polar residues" evidence="1">
    <location>
        <begin position="36"/>
        <end position="57"/>
    </location>
</feature>
<dbReference type="GeneID" id="117140527"/>
<reference evidence="3" key="1">
    <citation type="submission" date="2025-08" db="UniProtKB">
        <authorList>
            <consortium name="RefSeq"/>
        </authorList>
    </citation>
    <scope>IDENTIFICATION</scope>
    <source>
        <strain evidence="3">Mau12</strain>
        <tissue evidence="3">Whole Body</tissue>
    </source>
</reference>
<protein>
    <submittedName>
        <fullName evidence="3">Uncharacterized protein LOC117140527</fullName>
    </submittedName>
</protein>
<dbReference type="Proteomes" id="UP000515162">
    <property type="component" value="Chromosome 3L"/>
</dbReference>
<sequence length="157" mass="18051">MALVDESNYAYVKQVALDWRELVREKRKSNMFSPTMSMQAVESQQPIGDTRSRTQSMIPAERRESSFYRHRFSQQAKPVEIERQEVGSMEPDRIRVSGDVLLYIYQPIFVSNARMASIQVWSPSDISITSSKLKEPIREEQPTAKVESDPSPEPKSP</sequence>
<organism evidence="2 3">
    <name type="scientific">Drosophila mauritiana</name>
    <name type="common">Fruit fly</name>
    <dbReference type="NCBI Taxonomy" id="7226"/>
    <lineage>
        <taxon>Eukaryota</taxon>
        <taxon>Metazoa</taxon>
        <taxon>Ecdysozoa</taxon>
        <taxon>Arthropoda</taxon>
        <taxon>Hexapoda</taxon>
        <taxon>Insecta</taxon>
        <taxon>Pterygota</taxon>
        <taxon>Neoptera</taxon>
        <taxon>Endopterygota</taxon>
        <taxon>Diptera</taxon>
        <taxon>Brachycera</taxon>
        <taxon>Muscomorpha</taxon>
        <taxon>Ephydroidea</taxon>
        <taxon>Drosophilidae</taxon>
        <taxon>Drosophila</taxon>
        <taxon>Sophophora</taxon>
    </lineage>
</organism>
<evidence type="ECO:0000256" key="1">
    <source>
        <dbReference type="SAM" id="MobiDB-lite"/>
    </source>
</evidence>
<dbReference type="AlphaFoldDB" id="A0A6P8JS35"/>
<dbReference type="RefSeq" id="XP_033159402.1">
    <property type="nucleotide sequence ID" value="XM_033303511.1"/>
</dbReference>
<evidence type="ECO:0000313" key="2">
    <source>
        <dbReference type="Proteomes" id="UP000515162"/>
    </source>
</evidence>
<accession>A0A6P8JS35</accession>
<feature type="region of interest" description="Disordered" evidence="1">
    <location>
        <begin position="129"/>
        <end position="157"/>
    </location>
</feature>
<feature type="region of interest" description="Disordered" evidence="1">
    <location>
        <begin position="36"/>
        <end position="64"/>
    </location>
</feature>
<evidence type="ECO:0000313" key="3">
    <source>
        <dbReference type="RefSeq" id="XP_033159402.1"/>
    </source>
</evidence>
<feature type="compositionally biased region" description="Basic and acidic residues" evidence="1">
    <location>
        <begin position="132"/>
        <end position="148"/>
    </location>
</feature>
<keyword evidence="2" id="KW-1185">Reference proteome</keyword>
<gene>
    <name evidence="3" type="primary">LOC117140527</name>
</gene>
<proteinExistence type="predicted"/>
<name>A0A6P8JS35_DROMA</name>